<gene>
    <name evidence="6" type="ORF">DW723_10865</name>
</gene>
<dbReference type="Pfam" id="PF01370">
    <property type="entry name" value="Epimerase"/>
    <property type="match status" value="1"/>
</dbReference>
<dbReference type="InterPro" id="IPR044516">
    <property type="entry name" value="UXS-like"/>
</dbReference>
<name>A0A414KCF2_9FIRM</name>
<dbReference type="EMBL" id="QSKO01000014">
    <property type="protein sequence ID" value="RHE73640.1"/>
    <property type="molecule type" value="Genomic_DNA"/>
</dbReference>
<dbReference type="GO" id="GO:0042732">
    <property type="term" value="P:D-xylose metabolic process"/>
    <property type="evidence" value="ECO:0007669"/>
    <property type="project" value="InterPro"/>
</dbReference>
<feature type="domain" description="NAD-dependent epimerase/dehydratase" evidence="5">
    <location>
        <begin position="28"/>
        <end position="271"/>
    </location>
</feature>
<dbReference type="SUPFAM" id="SSF51735">
    <property type="entry name" value="NAD(P)-binding Rossmann-fold domains"/>
    <property type="match status" value="1"/>
</dbReference>
<keyword evidence="3" id="KW-0520">NAD</keyword>
<evidence type="ECO:0000313" key="7">
    <source>
        <dbReference type="Proteomes" id="UP000283928"/>
    </source>
</evidence>
<dbReference type="InterPro" id="IPR036291">
    <property type="entry name" value="NAD(P)-bd_dom_sf"/>
</dbReference>
<dbReference type="PANTHER" id="PTHR43078">
    <property type="entry name" value="UDP-GLUCURONIC ACID DECARBOXYLASE-RELATED"/>
    <property type="match status" value="1"/>
</dbReference>
<evidence type="ECO:0000256" key="3">
    <source>
        <dbReference type="ARBA" id="ARBA00023027"/>
    </source>
</evidence>
<dbReference type="AlphaFoldDB" id="A0A414KCF2"/>
<comment type="caution">
    <text evidence="6">The sequence shown here is derived from an EMBL/GenBank/DDBJ whole genome shotgun (WGS) entry which is preliminary data.</text>
</comment>
<sequence>MDRILKEDIGYLANSNMIDWKELTGKSVFITGGTGLIGSQLALTLAEYDKLHNAGIKIYVLARNQEKAEKIFKDYKEYVCVVFGNVRNKIVVDENIDYIIHGASITGSKEFVDFPVETIYTGIDGTKNVLEFAKEKKIKGMVYLSSLEVYGITDPDKKSIQEHEYGYIEQMLPRSSYSEGKRMAECLCVAYGHEYGIPVKVARLAQTFGPGVSYADNRVFAQFARCAIEENDIVLKTKGETYRNYCYVRDAITGIFCVLTHGKINEAYNIANKKTGISICDMAHMVSEKIAKNKIKVVFDLGDDLAKLGYGPTIKIALDTSKLENLGWKAEIELEEAFERMIESMKETR</sequence>
<evidence type="ECO:0000259" key="5">
    <source>
        <dbReference type="Pfam" id="PF01370"/>
    </source>
</evidence>
<evidence type="ECO:0000256" key="4">
    <source>
        <dbReference type="ARBA" id="ARBA00023239"/>
    </source>
</evidence>
<organism evidence="6 7">
    <name type="scientific">Blautia obeum</name>
    <dbReference type="NCBI Taxonomy" id="40520"/>
    <lineage>
        <taxon>Bacteria</taxon>
        <taxon>Bacillati</taxon>
        <taxon>Bacillota</taxon>
        <taxon>Clostridia</taxon>
        <taxon>Lachnospirales</taxon>
        <taxon>Lachnospiraceae</taxon>
        <taxon>Blautia</taxon>
    </lineage>
</organism>
<keyword evidence="4" id="KW-0456">Lyase</keyword>
<keyword evidence="2" id="KW-0210">Decarboxylase</keyword>
<dbReference type="RefSeq" id="WP_138344349.1">
    <property type="nucleotide sequence ID" value="NZ_JADPEW010000025.1"/>
</dbReference>
<proteinExistence type="predicted"/>
<protein>
    <submittedName>
        <fullName evidence="6">NAD-dependent epimerase/dehydratase family protein</fullName>
    </submittedName>
</protein>
<evidence type="ECO:0000256" key="1">
    <source>
        <dbReference type="ARBA" id="ARBA00001911"/>
    </source>
</evidence>
<comment type="cofactor">
    <cofactor evidence="1">
        <name>NAD(+)</name>
        <dbReference type="ChEBI" id="CHEBI:57540"/>
    </cofactor>
</comment>
<dbReference type="GO" id="GO:0005737">
    <property type="term" value="C:cytoplasm"/>
    <property type="evidence" value="ECO:0007669"/>
    <property type="project" value="TreeGrafter"/>
</dbReference>
<dbReference type="Proteomes" id="UP000283928">
    <property type="component" value="Unassembled WGS sequence"/>
</dbReference>
<dbReference type="GO" id="GO:0048040">
    <property type="term" value="F:UDP-glucuronate decarboxylase activity"/>
    <property type="evidence" value="ECO:0007669"/>
    <property type="project" value="TreeGrafter"/>
</dbReference>
<accession>A0A414KCF2</accession>
<evidence type="ECO:0000256" key="2">
    <source>
        <dbReference type="ARBA" id="ARBA00022793"/>
    </source>
</evidence>
<reference evidence="6 7" key="1">
    <citation type="submission" date="2018-08" db="EMBL/GenBank/DDBJ databases">
        <title>A genome reference for cultivated species of the human gut microbiota.</title>
        <authorList>
            <person name="Zou Y."/>
            <person name="Xue W."/>
            <person name="Luo G."/>
        </authorList>
    </citation>
    <scope>NUCLEOTIDE SEQUENCE [LARGE SCALE GENOMIC DNA]</scope>
    <source>
        <strain evidence="6 7">AM27-32LB</strain>
    </source>
</reference>
<evidence type="ECO:0000313" key="6">
    <source>
        <dbReference type="EMBL" id="RHE73640.1"/>
    </source>
</evidence>
<dbReference type="GO" id="GO:0070403">
    <property type="term" value="F:NAD+ binding"/>
    <property type="evidence" value="ECO:0007669"/>
    <property type="project" value="InterPro"/>
</dbReference>
<dbReference type="PANTHER" id="PTHR43078:SF6">
    <property type="entry name" value="UDP-GLUCURONIC ACID DECARBOXYLASE 1"/>
    <property type="match status" value="1"/>
</dbReference>
<dbReference type="Gene3D" id="3.40.50.720">
    <property type="entry name" value="NAD(P)-binding Rossmann-like Domain"/>
    <property type="match status" value="1"/>
</dbReference>
<dbReference type="InterPro" id="IPR001509">
    <property type="entry name" value="Epimerase_deHydtase"/>
</dbReference>